<reference evidence="3 4" key="1">
    <citation type="journal article" date="2020" name="Int. J. Syst. Evol. Microbiol.">
        <title>Novel acetic acid bacteria from cider fermentations: Acetobacter conturbans sp. nov. and Acetobacter fallax sp. nov.</title>
        <authorList>
            <person name="Sombolestani A.S."/>
            <person name="Cleenwerck I."/>
            <person name="Cnockaert M."/>
            <person name="Borremans W."/>
            <person name="Wieme A.D."/>
            <person name="De Vuyst L."/>
            <person name="Vandamme P."/>
        </authorList>
    </citation>
    <scope>NUCLEOTIDE SEQUENCE [LARGE SCALE GENOMIC DNA]</scope>
    <source>
        <strain evidence="3 4">LMG 30640</strain>
    </source>
</reference>
<gene>
    <name evidence="3" type="ORF">GOB93_09120</name>
</gene>
<dbReference type="GO" id="GO:0016746">
    <property type="term" value="F:acyltransferase activity"/>
    <property type="evidence" value="ECO:0007669"/>
    <property type="project" value="UniProtKB-KW"/>
</dbReference>
<keyword evidence="4" id="KW-1185">Reference proteome</keyword>
<feature type="transmembrane region" description="Helical" evidence="1">
    <location>
        <begin position="240"/>
        <end position="259"/>
    </location>
</feature>
<evidence type="ECO:0000259" key="2">
    <source>
        <dbReference type="Pfam" id="PF01757"/>
    </source>
</evidence>
<dbReference type="InterPro" id="IPR050879">
    <property type="entry name" value="Acyltransferase_3"/>
</dbReference>
<dbReference type="Pfam" id="PF01757">
    <property type="entry name" value="Acyl_transf_3"/>
    <property type="match status" value="1"/>
</dbReference>
<organism evidence="3 4">
    <name type="scientific">Acetobacter musti</name>
    <dbReference type="NCBI Taxonomy" id="864732"/>
    <lineage>
        <taxon>Bacteria</taxon>
        <taxon>Pseudomonadati</taxon>
        <taxon>Pseudomonadota</taxon>
        <taxon>Alphaproteobacteria</taxon>
        <taxon>Acetobacterales</taxon>
        <taxon>Acetobacteraceae</taxon>
        <taxon>Acetobacter</taxon>
    </lineage>
</organism>
<evidence type="ECO:0000313" key="3">
    <source>
        <dbReference type="EMBL" id="NHN84801.1"/>
    </source>
</evidence>
<feature type="transmembrane region" description="Helical" evidence="1">
    <location>
        <begin position="266"/>
        <end position="283"/>
    </location>
</feature>
<name>A0ABX0JQM6_9PROT</name>
<keyword evidence="3" id="KW-0012">Acyltransferase</keyword>
<sequence>MRAVCELYRMRSVRRQRRAGSDCLLSLVVGLGVQRAVCGDDHVRCGKLPGAAGRVCFRLPRRACFVQVCFPGILRGKHIMPPARMPAFAPWQAPGKHRFEAFQSVRGLACLTVVIRHVLACYPLSGHNLTVVVFFLFNSPAAVTLFFVLSGFVLTYSFDEHPFGARGIPAFWVRRTFRILPALMAVTLLSALYTRLPVSAWPIATSDPFMAGLLPHDMPLSAVTLVKCLLSLSSVLVPQGWTVMVELIAALFLPFIWLCSRENGRIFLPVALASLALSAFAPAGGKGLPLLYGFSFIAGITACRAWQNSVIVLTGTGIVLAAIGLSLPTTLLTSPEHLGEVFNSPKLVIPESFFAAFLLYGLARPGRVTALLTVRPLLWLGDISFSLYLVHFLAIALAGRFLSPVLPALPLFAREALVLATTLLIALPFSALLFRRVELPLNRVGHRLSKRWLRASYRDGGVSPVR</sequence>
<feature type="transmembrane region" description="Helical" evidence="1">
    <location>
        <begin position="289"/>
        <end position="305"/>
    </location>
</feature>
<dbReference type="InterPro" id="IPR002656">
    <property type="entry name" value="Acyl_transf_3_dom"/>
</dbReference>
<accession>A0ABX0JQM6</accession>
<dbReference type="PANTHER" id="PTHR23028">
    <property type="entry name" value="ACETYLTRANSFERASE"/>
    <property type="match status" value="1"/>
</dbReference>
<proteinExistence type="predicted"/>
<feature type="transmembrane region" description="Helical" evidence="1">
    <location>
        <begin position="377"/>
        <end position="399"/>
    </location>
</feature>
<dbReference type="EMBL" id="WOTB01000010">
    <property type="protein sequence ID" value="NHN84801.1"/>
    <property type="molecule type" value="Genomic_DNA"/>
</dbReference>
<feature type="transmembrane region" description="Helical" evidence="1">
    <location>
        <begin position="411"/>
        <end position="434"/>
    </location>
</feature>
<feature type="transmembrane region" description="Helical" evidence="1">
    <location>
        <begin position="347"/>
        <end position="365"/>
    </location>
</feature>
<keyword evidence="1" id="KW-0812">Transmembrane</keyword>
<feature type="transmembrane region" description="Helical" evidence="1">
    <location>
        <begin position="131"/>
        <end position="156"/>
    </location>
</feature>
<keyword evidence="1" id="KW-0472">Membrane</keyword>
<feature type="domain" description="Acyltransferase 3" evidence="2">
    <location>
        <begin position="103"/>
        <end position="429"/>
    </location>
</feature>
<comment type="caution">
    <text evidence="3">The sequence shown here is derived from an EMBL/GenBank/DDBJ whole genome shotgun (WGS) entry which is preliminary data.</text>
</comment>
<feature type="transmembrane region" description="Helical" evidence="1">
    <location>
        <begin position="310"/>
        <end position="327"/>
    </location>
</feature>
<keyword evidence="1" id="KW-1133">Transmembrane helix</keyword>
<evidence type="ECO:0000256" key="1">
    <source>
        <dbReference type="SAM" id="Phobius"/>
    </source>
</evidence>
<protein>
    <submittedName>
        <fullName evidence="3">Acyltransferase family protein</fullName>
    </submittedName>
</protein>
<dbReference type="Proteomes" id="UP000635278">
    <property type="component" value="Unassembled WGS sequence"/>
</dbReference>
<feature type="transmembrane region" description="Helical" evidence="1">
    <location>
        <begin position="177"/>
        <end position="196"/>
    </location>
</feature>
<evidence type="ECO:0000313" key="4">
    <source>
        <dbReference type="Proteomes" id="UP000635278"/>
    </source>
</evidence>
<dbReference type="PANTHER" id="PTHR23028:SF53">
    <property type="entry name" value="ACYL_TRANSF_3 DOMAIN-CONTAINING PROTEIN"/>
    <property type="match status" value="1"/>
</dbReference>
<keyword evidence="3" id="KW-0808">Transferase</keyword>